<evidence type="ECO:0000313" key="3">
    <source>
        <dbReference type="Proteomes" id="UP000243859"/>
    </source>
</evidence>
<evidence type="ECO:0000313" key="2">
    <source>
        <dbReference type="EMBL" id="PTN01262.1"/>
    </source>
</evidence>
<name>A0A2T5BQ85_9RHOB</name>
<dbReference type="AlphaFoldDB" id="A0A2T5BQ85"/>
<keyword evidence="3" id="KW-1185">Reference proteome</keyword>
<dbReference type="EMBL" id="QAAA01000015">
    <property type="protein sequence ID" value="PTN01262.1"/>
    <property type="molecule type" value="Genomic_DNA"/>
</dbReference>
<evidence type="ECO:0000256" key="1">
    <source>
        <dbReference type="SAM" id="MobiDB-lite"/>
    </source>
</evidence>
<comment type="caution">
    <text evidence="2">The sequence shown here is derived from an EMBL/GenBank/DDBJ whole genome shotgun (WGS) entry which is preliminary data.</text>
</comment>
<proteinExistence type="predicted"/>
<gene>
    <name evidence="2" type="ORF">C8N32_11552</name>
</gene>
<feature type="region of interest" description="Disordered" evidence="1">
    <location>
        <begin position="1"/>
        <end position="27"/>
    </location>
</feature>
<reference evidence="2 3" key="1">
    <citation type="submission" date="2018-04" db="EMBL/GenBank/DDBJ databases">
        <title>Genomic Encyclopedia of Archaeal and Bacterial Type Strains, Phase II (KMG-II): from individual species to whole genera.</title>
        <authorList>
            <person name="Goeker M."/>
        </authorList>
    </citation>
    <scope>NUCLEOTIDE SEQUENCE [LARGE SCALE GENOMIC DNA]</scope>
    <source>
        <strain evidence="2 3">DSM 18064</strain>
    </source>
</reference>
<protein>
    <submittedName>
        <fullName evidence="2">Uncharacterized protein</fullName>
    </submittedName>
</protein>
<accession>A0A2T5BQ85</accession>
<dbReference type="Proteomes" id="UP000243859">
    <property type="component" value="Unassembled WGS sequence"/>
</dbReference>
<sequence>MTSHIQTPFADHGDPFMPWPNNSPTPEDLPGIPDAELAQFPVELLAILQRETEEALMRARAAKARLDAALTVRYATRAAEERQVRAKDTGTVRFDDGDFTVVADLPKRVDWDQDRLSEIVERIRASGDDPAQYVDIAIKVPERKYAAWPDNIRAVFEPARTVRTGALKVELLPQGGAA</sequence>
<organism evidence="2 3">
    <name type="scientific">Rhodovulum imhoffii</name>
    <dbReference type="NCBI Taxonomy" id="365340"/>
    <lineage>
        <taxon>Bacteria</taxon>
        <taxon>Pseudomonadati</taxon>
        <taxon>Pseudomonadota</taxon>
        <taxon>Alphaproteobacteria</taxon>
        <taxon>Rhodobacterales</taxon>
        <taxon>Paracoccaceae</taxon>
        <taxon>Rhodovulum</taxon>
    </lineage>
</organism>